<feature type="transmembrane region" description="Helical" evidence="10">
    <location>
        <begin position="282"/>
        <end position="304"/>
    </location>
</feature>
<reference evidence="14 15" key="1">
    <citation type="submission" date="2018-08" db="EMBL/GenBank/DDBJ databases">
        <title>A genome reference for cultivated species of the human gut microbiota.</title>
        <authorList>
            <person name="Zou Y."/>
            <person name="Xue W."/>
            <person name="Luo G."/>
        </authorList>
    </citation>
    <scope>NUCLEOTIDE SEQUENCE [LARGE SCALE GENOMIC DNA]</scope>
    <source>
        <strain evidence="14 15">AM27-17</strain>
    </source>
</reference>
<dbReference type="GO" id="GO:0016887">
    <property type="term" value="F:ATP hydrolysis activity"/>
    <property type="evidence" value="ECO:0007669"/>
    <property type="project" value="InterPro"/>
</dbReference>
<evidence type="ECO:0000259" key="12">
    <source>
        <dbReference type="PROSITE" id="PS50929"/>
    </source>
</evidence>
<dbReference type="CDD" id="cd18571">
    <property type="entry name" value="ABC_6TM_peptidase_like"/>
    <property type="match status" value="1"/>
</dbReference>
<evidence type="ECO:0000259" key="11">
    <source>
        <dbReference type="PROSITE" id="PS50893"/>
    </source>
</evidence>
<keyword evidence="7" id="KW-0067">ATP-binding</keyword>
<dbReference type="Gene3D" id="3.40.50.300">
    <property type="entry name" value="P-loop containing nucleotide triphosphate hydrolases"/>
    <property type="match status" value="1"/>
</dbReference>
<feature type="domain" description="Peptidase C39" evidence="13">
    <location>
        <begin position="9"/>
        <end position="128"/>
    </location>
</feature>
<dbReference type="InterPro" id="IPR039421">
    <property type="entry name" value="Type_1_exporter"/>
</dbReference>
<keyword evidence="4 10" id="KW-0812">Transmembrane</keyword>
<evidence type="ECO:0000256" key="3">
    <source>
        <dbReference type="ARBA" id="ARBA00022475"/>
    </source>
</evidence>
<dbReference type="InterPro" id="IPR003593">
    <property type="entry name" value="AAA+_ATPase"/>
</dbReference>
<dbReference type="SMART" id="SM00382">
    <property type="entry name" value="AAA"/>
    <property type="match status" value="1"/>
</dbReference>
<dbReference type="Proteomes" id="UP000285650">
    <property type="component" value="Unassembled WGS sequence"/>
</dbReference>
<evidence type="ECO:0000256" key="9">
    <source>
        <dbReference type="ARBA" id="ARBA00023136"/>
    </source>
</evidence>
<keyword evidence="5" id="KW-0547">Nucleotide-binding</keyword>
<evidence type="ECO:0000256" key="6">
    <source>
        <dbReference type="ARBA" id="ARBA00022801"/>
    </source>
</evidence>
<dbReference type="Pfam" id="PF00664">
    <property type="entry name" value="ABC_membrane"/>
    <property type="match status" value="1"/>
</dbReference>
<protein>
    <submittedName>
        <fullName evidence="14">Peptidase domain-containing ABC transporter</fullName>
    </submittedName>
</protein>
<dbReference type="EMBL" id="QSKV01000012">
    <property type="protein sequence ID" value="RHE89855.1"/>
    <property type="molecule type" value="Genomic_DNA"/>
</dbReference>
<feature type="domain" description="ABC transporter" evidence="11">
    <location>
        <begin position="488"/>
        <end position="724"/>
    </location>
</feature>
<sequence>MKHFPHFTQHDVMDCGPTCLRMVAAFYGRHYSLEGLREKSFITREGVSMLGISEAAEKIGFRSICVQVGFEKLKEAPLPCIIHWNQQHFVVVYKLTDKHVWVADPGAGKLKYTKEEFCNCWLSSRKNEENTGVALLLEPTPEFYTTEDEGDEVNRKGFSFLYSYLRPYRGLVGQLLLGLLLGSMIQLMLPFLTQSVVDFGINNQNLGFIYLVLIAQLMLSFSSSAVEFIRGWILLHLGTRINIALISDFLIKLMKMPINYFDSKMTGDILQRINDHKRIQDFLTGSSLSVIFSVFNIIIFGIVLLVYSGMIFLIFMCGSALYVAYVWLFMKKRAELDHKRFAQQSANQSTVVQLVNGMQEIKLSACEQQKRWEWERIQAKLFKVNIKSLALRQYQDSGAVLINQSKNLLITALVASLVVKGEMTLGMMLSVQYIIGQLNSPVNELIAFARDMQDARLSMNRLSEVRDKPDEEDPTRELIRDIPEGKEIRLQNLNFKYDPLSEYPTLDNVSLVIPPGKQTAIVGMSGSGKTTLVKLLLGFYPPASGDIFVGDTPLENYSIREWRKRCGVVMQDGFIFSDSIAGNIAPGVEHIDKQRLRHAAEVANIHSFIEELPLGYNTKIGQEGHGLSQGQKQRILIARAVYKDPEFIFFDEATNALDANNERTIMNNLETFFKGRTSVVVAHRLSTVRNANQIIVIEQGRIAETGTHEELIALEGRYYRLVKNQLEL</sequence>
<dbReference type="GO" id="GO:0005524">
    <property type="term" value="F:ATP binding"/>
    <property type="evidence" value="ECO:0007669"/>
    <property type="project" value="UniProtKB-KW"/>
</dbReference>
<dbReference type="GO" id="GO:0005886">
    <property type="term" value="C:plasma membrane"/>
    <property type="evidence" value="ECO:0007669"/>
    <property type="project" value="UniProtKB-SubCell"/>
</dbReference>
<dbReference type="SUPFAM" id="SSF52540">
    <property type="entry name" value="P-loop containing nucleoside triphosphate hydrolases"/>
    <property type="match status" value="1"/>
</dbReference>
<dbReference type="AlphaFoldDB" id="A0A414L5N0"/>
<keyword evidence="2" id="KW-0813">Transport</keyword>
<dbReference type="InterPro" id="IPR005074">
    <property type="entry name" value="Peptidase_C39"/>
</dbReference>
<evidence type="ECO:0000313" key="14">
    <source>
        <dbReference type="EMBL" id="RHE89855.1"/>
    </source>
</evidence>
<dbReference type="PROSITE" id="PS50893">
    <property type="entry name" value="ABC_TRANSPORTER_2"/>
    <property type="match status" value="1"/>
</dbReference>
<dbReference type="RefSeq" id="WP_118223026.1">
    <property type="nucleotide sequence ID" value="NZ_JADNIJ010000013.1"/>
</dbReference>
<dbReference type="InterPro" id="IPR011527">
    <property type="entry name" value="ABC1_TM_dom"/>
</dbReference>
<evidence type="ECO:0000256" key="2">
    <source>
        <dbReference type="ARBA" id="ARBA00022448"/>
    </source>
</evidence>
<dbReference type="Gene3D" id="1.20.1560.10">
    <property type="entry name" value="ABC transporter type 1, transmembrane domain"/>
    <property type="match status" value="1"/>
</dbReference>
<feature type="domain" description="ABC transmembrane type-1" evidence="12">
    <location>
        <begin position="175"/>
        <end position="454"/>
    </location>
</feature>
<evidence type="ECO:0000256" key="1">
    <source>
        <dbReference type="ARBA" id="ARBA00004651"/>
    </source>
</evidence>
<dbReference type="InterPro" id="IPR027417">
    <property type="entry name" value="P-loop_NTPase"/>
</dbReference>
<accession>A0A414L5N0</accession>
<dbReference type="GO" id="GO:0015421">
    <property type="term" value="F:ABC-type oligopeptide transporter activity"/>
    <property type="evidence" value="ECO:0007669"/>
    <property type="project" value="TreeGrafter"/>
</dbReference>
<dbReference type="PROSITE" id="PS00211">
    <property type="entry name" value="ABC_TRANSPORTER_1"/>
    <property type="match status" value="1"/>
</dbReference>
<evidence type="ECO:0000313" key="15">
    <source>
        <dbReference type="Proteomes" id="UP000285650"/>
    </source>
</evidence>
<dbReference type="PANTHER" id="PTHR43394:SF1">
    <property type="entry name" value="ATP-BINDING CASSETTE SUB-FAMILY B MEMBER 10, MITOCHONDRIAL"/>
    <property type="match status" value="1"/>
</dbReference>
<proteinExistence type="predicted"/>
<feature type="transmembrane region" description="Helical" evidence="10">
    <location>
        <begin position="310"/>
        <end position="330"/>
    </location>
</feature>
<evidence type="ECO:0000256" key="8">
    <source>
        <dbReference type="ARBA" id="ARBA00022989"/>
    </source>
</evidence>
<dbReference type="PROSITE" id="PS50929">
    <property type="entry name" value="ABC_TM1F"/>
    <property type="match status" value="1"/>
</dbReference>
<dbReference type="PROSITE" id="PS50990">
    <property type="entry name" value="PEPTIDASE_C39"/>
    <property type="match status" value="1"/>
</dbReference>
<dbReference type="CDD" id="cd02418">
    <property type="entry name" value="Peptidase_C39B"/>
    <property type="match status" value="1"/>
</dbReference>
<dbReference type="InterPro" id="IPR017871">
    <property type="entry name" value="ABC_transporter-like_CS"/>
</dbReference>
<dbReference type="Gene3D" id="3.90.70.10">
    <property type="entry name" value="Cysteine proteinases"/>
    <property type="match status" value="1"/>
</dbReference>
<evidence type="ECO:0000259" key="13">
    <source>
        <dbReference type="PROSITE" id="PS50990"/>
    </source>
</evidence>
<dbReference type="Pfam" id="PF00005">
    <property type="entry name" value="ABC_tran"/>
    <property type="match status" value="1"/>
</dbReference>
<comment type="subcellular location">
    <subcellularLocation>
        <location evidence="1">Cell membrane</location>
        <topology evidence="1">Multi-pass membrane protein</topology>
    </subcellularLocation>
</comment>
<evidence type="ECO:0000256" key="10">
    <source>
        <dbReference type="SAM" id="Phobius"/>
    </source>
</evidence>
<evidence type="ECO:0000256" key="4">
    <source>
        <dbReference type="ARBA" id="ARBA00022692"/>
    </source>
</evidence>
<evidence type="ECO:0000256" key="7">
    <source>
        <dbReference type="ARBA" id="ARBA00022840"/>
    </source>
</evidence>
<dbReference type="PANTHER" id="PTHR43394">
    <property type="entry name" value="ATP-DEPENDENT PERMEASE MDL1, MITOCHONDRIAL"/>
    <property type="match status" value="1"/>
</dbReference>
<dbReference type="InterPro" id="IPR036640">
    <property type="entry name" value="ABC1_TM_sf"/>
</dbReference>
<keyword evidence="8 10" id="KW-1133">Transmembrane helix</keyword>
<keyword evidence="3" id="KW-1003">Cell membrane</keyword>
<dbReference type="Pfam" id="PF03412">
    <property type="entry name" value="Peptidase_C39"/>
    <property type="match status" value="1"/>
</dbReference>
<dbReference type="FunFam" id="3.40.50.300:FF:000221">
    <property type="entry name" value="Multidrug ABC transporter ATP-binding protein"/>
    <property type="match status" value="1"/>
</dbReference>
<keyword evidence="6" id="KW-0378">Hydrolase</keyword>
<dbReference type="InterPro" id="IPR003439">
    <property type="entry name" value="ABC_transporter-like_ATP-bd"/>
</dbReference>
<keyword evidence="9 10" id="KW-0472">Membrane</keyword>
<feature type="transmembrane region" description="Helical" evidence="10">
    <location>
        <begin position="171"/>
        <end position="193"/>
    </location>
</feature>
<gene>
    <name evidence="14" type="ORF">DW712_17290</name>
</gene>
<name>A0A414L5N0_9BACE</name>
<organism evidence="14 15">
    <name type="scientific">Bacteroides intestinalis</name>
    <dbReference type="NCBI Taxonomy" id="329854"/>
    <lineage>
        <taxon>Bacteria</taxon>
        <taxon>Pseudomonadati</taxon>
        <taxon>Bacteroidota</taxon>
        <taxon>Bacteroidia</taxon>
        <taxon>Bacteroidales</taxon>
        <taxon>Bacteroidaceae</taxon>
        <taxon>Bacteroides</taxon>
    </lineage>
</organism>
<dbReference type="SUPFAM" id="SSF90123">
    <property type="entry name" value="ABC transporter transmembrane region"/>
    <property type="match status" value="1"/>
</dbReference>
<comment type="caution">
    <text evidence="14">The sequence shown here is derived from an EMBL/GenBank/DDBJ whole genome shotgun (WGS) entry which is preliminary data.</text>
</comment>
<dbReference type="GO" id="GO:0008233">
    <property type="term" value="F:peptidase activity"/>
    <property type="evidence" value="ECO:0007669"/>
    <property type="project" value="InterPro"/>
</dbReference>
<feature type="transmembrane region" description="Helical" evidence="10">
    <location>
        <begin position="205"/>
        <end position="226"/>
    </location>
</feature>
<dbReference type="GO" id="GO:0006508">
    <property type="term" value="P:proteolysis"/>
    <property type="evidence" value="ECO:0007669"/>
    <property type="project" value="InterPro"/>
</dbReference>
<evidence type="ECO:0000256" key="5">
    <source>
        <dbReference type="ARBA" id="ARBA00022741"/>
    </source>
</evidence>